<protein>
    <submittedName>
        <fullName evidence="1">Uncharacterized protein</fullName>
    </submittedName>
</protein>
<reference evidence="1" key="1">
    <citation type="journal article" date="2020" name="Stud. Mycol.">
        <title>101 Dothideomycetes genomes: a test case for predicting lifestyles and emergence of pathogens.</title>
        <authorList>
            <person name="Haridas S."/>
            <person name="Albert R."/>
            <person name="Binder M."/>
            <person name="Bloem J."/>
            <person name="Labutti K."/>
            <person name="Salamov A."/>
            <person name="Andreopoulos B."/>
            <person name="Baker S."/>
            <person name="Barry K."/>
            <person name="Bills G."/>
            <person name="Bluhm B."/>
            <person name="Cannon C."/>
            <person name="Castanera R."/>
            <person name="Culley D."/>
            <person name="Daum C."/>
            <person name="Ezra D."/>
            <person name="Gonzalez J."/>
            <person name="Henrissat B."/>
            <person name="Kuo A."/>
            <person name="Liang C."/>
            <person name="Lipzen A."/>
            <person name="Lutzoni F."/>
            <person name="Magnuson J."/>
            <person name="Mondo S."/>
            <person name="Nolan M."/>
            <person name="Ohm R."/>
            <person name="Pangilinan J."/>
            <person name="Park H.-J."/>
            <person name="Ramirez L."/>
            <person name="Alfaro M."/>
            <person name="Sun H."/>
            <person name="Tritt A."/>
            <person name="Yoshinaga Y."/>
            <person name="Zwiers L.-H."/>
            <person name="Turgeon B."/>
            <person name="Goodwin S."/>
            <person name="Spatafora J."/>
            <person name="Crous P."/>
            <person name="Grigoriev I."/>
        </authorList>
    </citation>
    <scope>NUCLEOTIDE SEQUENCE</scope>
    <source>
        <strain evidence="1">CBS 109.77</strain>
    </source>
</reference>
<sequence length="102" mass="11942">MILLEDNPVRVTRNLYDAIMALRPLKEPLVIWIDSLSPSTNLIIKKRAGKLGSWQTSTNTRTRSLLGLEKQIQVIRFRYGLLQFFWRERRSLPYGPRSTDII</sequence>
<organism evidence="1 2">
    <name type="scientific">Melanomma pulvis-pyrius CBS 109.77</name>
    <dbReference type="NCBI Taxonomy" id="1314802"/>
    <lineage>
        <taxon>Eukaryota</taxon>
        <taxon>Fungi</taxon>
        <taxon>Dikarya</taxon>
        <taxon>Ascomycota</taxon>
        <taxon>Pezizomycotina</taxon>
        <taxon>Dothideomycetes</taxon>
        <taxon>Pleosporomycetidae</taxon>
        <taxon>Pleosporales</taxon>
        <taxon>Melanommataceae</taxon>
        <taxon>Melanomma</taxon>
    </lineage>
</organism>
<dbReference type="EMBL" id="MU001816">
    <property type="protein sequence ID" value="KAF2797011.1"/>
    <property type="molecule type" value="Genomic_DNA"/>
</dbReference>
<keyword evidence="2" id="KW-1185">Reference proteome</keyword>
<evidence type="ECO:0000313" key="1">
    <source>
        <dbReference type="EMBL" id="KAF2797011.1"/>
    </source>
</evidence>
<proteinExistence type="predicted"/>
<accession>A0A6A6XKL8</accession>
<name>A0A6A6XKL8_9PLEO</name>
<dbReference type="AlphaFoldDB" id="A0A6A6XKL8"/>
<dbReference type="Proteomes" id="UP000799757">
    <property type="component" value="Unassembled WGS sequence"/>
</dbReference>
<evidence type="ECO:0000313" key="2">
    <source>
        <dbReference type="Proteomes" id="UP000799757"/>
    </source>
</evidence>
<gene>
    <name evidence="1" type="ORF">K505DRAFT_399825</name>
</gene>